<keyword evidence="4" id="KW-1185">Reference proteome</keyword>
<evidence type="ECO:0000256" key="1">
    <source>
        <dbReference type="RuleBase" id="RU363038"/>
    </source>
</evidence>
<keyword evidence="1" id="KW-0067">ATP-binding</keyword>
<proteinExistence type="inferred from homology"/>
<evidence type="ECO:0000313" key="3">
    <source>
        <dbReference type="EMBL" id="PWA87606.1"/>
    </source>
</evidence>
<dbReference type="Gene3D" id="3.40.50.620">
    <property type="entry name" value="HUPs"/>
    <property type="match status" value="1"/>
</dbReference>
<sequence length="228" mass="26033">MKQDGWIVVRTNGYRFSRVKAFTIHTYLRHKTRQMHRFTEGKPNPLIVIKRDGGCNYASTDLAALWYRLNVEKAEWIIYLSDVDQKDHFHIGNSVILSVWNEMATKFEAEIAMECQHPIIMAVSSCLAKRYGCSIQLSGTPATSYYLNPEILEAAHIRAIDGMVYEPVQNVQQKDRRNTASLALSGNQLFISLSQLLITNETYHIYSYCFKSIIADVTGSALLTWFSP</sequence>
<dbReference type="Pfam" id="PF00750">
    <property type="entry name" value="tRNA-synt_1d"/>
    <property type="match status" value="1"/>
</dbReference>
<dbReference type="InterPro" id="IPR035684">
    <property type="entry name" value="ArgRS_core"/>
</dbReference>
<feature type="domain" description="Arginyl-tRNA synthetase catalytic core" evidence="2">
    <location>
        <begin position="38"/>
        <end position="90"/>
    </location>
</feature>
<dbReference type="AlphaFoldDB" id="A0A2U1PPA8"/>
<reference evidence="3 4" key="1">
    <citation type="journal article" date="2018" name="Mol. Plant">
        <title>The genome of Artemisia annua provides insight into the evolution of Asteraceae family and artemisinin biosynthesis.</title>
        <authorList>
            <person name="Shen Q."/>
            <person name="Zhang L."/>
            <person name="Liao Z."/>
            <person name="Wang S."/>
            <person name="Yan T."/>
            <person name="Shi P."/>
            <person name="Liu M."/>
            <person name="Fu X."/>
            <person name="Pan Q."/>
            <person name="Wang Y."/>
            <person name="Lv Z."/>
            <person name="Lu X."/>
            <person name="Zhang F."/>
            <person name="Jiang W."/>
            <person name="Ma Y."/>
            <person name="Chen M."/>
            <person name="Hao X."/>
            <person name="Li L."/>
            <person name="Tang Y."/>
            <person name="Lv G."/>
            <person name="Zhou Y."/>
            <person name="Sun X."/>
            <person name="Brodelius P.E."/>
            <person name="Rose J.K.C."/>
            <person name="Tang K."/>
        </authorList>
    </citation>
    <scope>NUCLEOTIDE SEQUENCE [LARGE SCALE GENOMIC DNA]</scope>
    <source>
        <strain evidence="4">cv. Huhao1</strain>
        <tissue evidence="3">Leaf</tissue>
    </source>
</reference>
<comment type="caution">
    <text evidence="3">The sequence shown here is derived from an EMBL/GenBank/DDBJ whole genome shotgun (WGS) entry which is preliminary data.</text>
</comment>
<dbReference type="STRING" id="35608.A0A2U1PPA8"/>
<comment type="similarity">
    <text evidence="1">Belongs to the class-I aminoacyl-tRNA synthetase family.</text>
</comment>
<dbReference type="Proteomes" id="UP000245207">
    <property type="component" value="Unassembled WGS sequence"/>
</dbReference>
<keyword evidence="1" id="KW-0648">Protein biosynthesis</keyword>
<evidence type="ECO:0000313" key="4">
    <source>
        <dbReference type="Proteomes" id="UP000245207"/>
    </source>
</evidence>
<keyword evidence="1 3" id="KW-0436">Ligase</keyword>
<dbReference type="InterPro" id="IPR014729">
    <property type="entry name" value="Rossmann-like_a/b/a_fold"/>
</dbReference>
<evidence type="ECO:0000259" key="2">
    <source>
        <dbReference type="Pfam" id="PF00750"/>
    </source>
</evidence>
<dbReference type="PANTHER" id="PTHR11956">
    <property type="entry name" value="ARGINYL-TRNA SYNTHETASE"/>
    <property type="match status" value="1"/>
</dbReference>
<keyword evidence="1" id="KW-0547">Nucleotide-binding</keyword>
<organism evidence="3 4">
    <name type="scientific">Artemisia annua</name>
    <name type="common">Sweet wormwood</name>
    <dbReference type="NCBI Taxonomy" id="35608"/>
    <lineage>
        <taxon>Eukaryota</taxon>
        <taxon>Viridiplantae</taxon>
        <taxon>Streptophyta</taxon>
        <taxon>Embryophyta</taxon>
        <taxon>Tracheophyta</taxon>
        <taxon>Spermatophyta</taxon>
        <taxon>Magnoliopsida</taxon>
        <taxon>eudicotyledons</taxon>
        <taxon>Gunneridae</taxon>
        <taxon>Pentapetalae</taxon>
        <taxon>asterids</taxon>
        <taxon>campanulids</taxon>
        <taxon>Asterales</taxon>
        <taxon>Asteraceae</taxon>
        <taxon>Asteroideae</taxon>
        <taxon>Anthemideae</taxon>
        <taxon>Artemisiinae</taxon>
        <taxon>Artemisia</taxon>
    </lineage>
</organism>
<dbReference type="GO" id="GO:0004814">
    <property type="term" value="F:arginine-tRNA ligase activity"/>
    <property type="evidence" value="ECO:0007669"/>
    <property type="project" value="InterPro"/>
</dbReference>
<accession>A0A2U1PPA8</accession>
<dbReference type="EMBL" id="PKPP01000898">
    <property type="protein sequence ID" value="PWA87606.1"/>
    <property type="molecule type" value="Genomic_DNA"/>
</dbReference>
<dbReference type="OrthoDB" id="68056at2759"/>
<dbReference type="InterPro" id="IPR001278">
    <property type="entry name" value="Arg-tRNA-ligase"/>
</dbReference>
<protein>
    <submittedName>
        <fullName evidence="3">Arginine--tRNA ligase, cytoplasmic</fullName>
    </submittedName>
</protein>
<gene>
    <name evidence="3" type="ORF">CTI12_AA127400</name>
</gene>
<name>A0A2U1PPA8_ARTAN</name>
<keyword evidence="1" id="KW-0030">Aminoacyl-tRNA synthetase</keyword>
<dbReference type="SUPFAM" id="SSF52374">
    <property type="entry name" value="Nucleotidylyl transferase"/>
    <property type="match status" value="1"/>
</dbReference>
<dbReference type="SUPFAM" id="SSF50249">
    <property type="entry name" value="Nucleic acid-binding proteins"/>
    <property type="match status" value="1"/>
</dbReference>
<dbReference type="InterPro" id="IPR012340">
    <property type="entry name" value="NA-bd_OB-fold"/>
</dbReference>
<dbReference type="GO" id="GO:0005524">
    <property type="term" value="F:ATP binding"/>
    <property type="evidence" value="ECO:0007669"/>
    <property type="project" value="UniProtKB-KW"/>
</dbReference>
<dbReference type="PANTHER" id="PTHR11956:SF9">
    <property type="entry name" value="ARGININE--TRNA LIGASE"/>
    <property type="match status" value="1"/>
</dbReference>
<dbReference type="GO" id="GO:0006420">
    <property type="term" value="P:arginyl-tRNA aminoacylation"/>
    <property type="evidence" value="ECO:0007669"/>
    <property type="project" value="InterPro"/>
</dbReference>